<dbReference type="WBParaSite" id="nRc.2.0.1.t15347-RA">
    <property type="protein sequence ID" value="nRc.2.0.1.t15347-RA"/>
    <property type="gene ID" value="nRc.2.0.1.g15347"/>
</dbReference>
<organism evidence="1 2">
    <name type="scientific">Romanomermis culicivorax</name>
    <name type="common">Nematode worm</name>
    <dbReference type="NCBI Taxonomy" id="13658"/>
    <lineage>
        <taxon>Eukaryota</taxon>
        <taxon>Metazoa</taxon>
        <taxon>Ecdysozoa</taxon>
        <taxon>Nematoda</taxon>
        <taxon>Enoplea</taxon>
        <taxon>Dorylaimia</taxon>
        <taxon>Mermithida</taxon>
        <taxon>Mermithoidea</taxon>
        <taxon>Mermithidae</taxon>
        <taxon>Romanomermis</taxon>
    </lineage>
</organism>
<reference evidence="2" key="1">
    <citation type="submission" date="2022-11" db="UniProtKB">
        <authorList>
            <consortium name="WormBaseParasite"/>
        </authorList>
    </citation>
    <scope>IDENTIFICATION</scope>
</reference>
<dbReference type="AlphaFoldDB" id="A0A915IME1"/>
<protein>
    <submittedName>
        <fullName evidence="2">Uncharacterized protein</fullName>
    </submittedName>
</protein>
<name>A0A915IME1_ROMCU</name>
<dbReference type="Proteomes" id="UP000887565">
    <property type="component" value="Unplaced"/>
</dbReference>
<proteinExistence type="predicted"/>
<evidence type="ECO:0000313" key="1">
    <source>
        <dbReference type="Proteomes" id="UP000887565"/>
    </source>
</evidence>
<sequence length="25" mass="3139">MQSIFRQMAIRSRKFRVKIPDARFR</sequence>
<keyword evidence="1" id="KW-1185">Reference proteome</keyword>
<evidence type="ECO:0000313" key="2">
    <source>
        <dbReference type="WBParaSite" id="nRc.2.0.1.t15347-RA"/>
    </source>
</evidence>
<accession>A0A915IME1</accession>